<sequence length="385" mass="42018">MALAKTELQDIYQQLHQIPEIGMEEYETQAKLLEIIQHLPQDHLEIKTWKTGILVHLTGANPTYTIGYRTDIDGLPVAEKTGLVFSSQHPGRMHACGHDIHMSVALGVLSRLAESRPPVSVTFIFQPAEENASGGKQLFESGVLGKWQPDEIYALHVDPTLPAGTIGCREGTLFAGTCEIHAKFRGKSGHAAFPHDANDMVVCGANFVSSIQTIVSRRIDPIKSGVVTLGHFNAGTTGNVIAGECQIDGTIRALTQDVNLKIQNEVRRIAEGTAATFNCDLELDLHQGGYLPVVNDPRTTPEFIDFVKNSDYDYQEMPPAMTGEDFGFMLSKIPGTMCWLGVDSPYSLHSDRMVPDTSAIMAGVGVFAAYLQEKARQVSHSGKQD</sequence>
<comment type="catalytic activity">
    <reaction evidence="5">
        <text>N-acetyl-(2S,6S)-2,6-diaminopimelate + H2O = (2S,6S)-2,6-diaminopimelate + acetate</text>
        <dbReference type="Rhea" id="RHEA:20405"/>
        <dbReference type="ChEBI" id="CHEBI:15377"/>
        <dbReference type="ChEBI" id="CHEBI:30089"/>
        <dbReference type="ChEBI" id="CHEBI:57609"/>
        <dbReference type="ChEBI" id="CHEBI:58767"/>
        <dbReference type="EC" id="3.5.1.47"/>
    </reaction>
</comment>
<feature type="binding site" evidence="6">
    <location>
        <position position="156"/>
    </location>
    <ligand>
        <name>Mn(2+)</name>
        <dbReference type="ChEBI" id="CHEBI:29035"/>
        <label>2</label>
    </ligand>
</feature>
<keyword evidence="9" id="KW-1185">Reference proteome</keyword>
<dbReference type="NCBIfam" id="TIGR01891">
    <property type="entry name" value="amidohydrolases"/>
    <property type="match status" value="1"/>
</dbReference>
<feature type="active site" evidence="5">
    <location>
        <position position="71"/>
    </location>
</feature>
<keyword evidence="2 5" id="KW-0378">Hydrolase</keyword>
<dbReference type="OrthoDB" id="9776731at2"/>
<keyword evidence="3 5" id="KW-0220">Diaminopimelate biosynthesis</keyword>
<keyword evidence="6" id="KW-0479">Metal-binding</keyword>
<comment type="function">
    <text evidence="5">Catalyzes the conversion of N-acetyl-diaminopimelate to diaminopimelate and acetate.</text>
</comment>
<dbReference type="SUPFAM" id="SSF55031">
    <property type="entry name" value="Bacterial exopeptidase dimerisation domain"/>
    <property type="match status" value="1"/>
</dbReference>
<keyword evidence="6" id="KW-0464">Manganese</keyword>
<dbReference type="AlphaFoldDB" id="A0A401IUD1"/>
<dbReference type="GO" id="GO:0050118">
    <property type="term" value="F:N-acetyldiaminopimelate deacetylase activity"/>
    <property type="evidence" value="ECO:0007669"/>
    <property type="project" value="UniProtKB-UniRule"/>
</dbReference>
<name>A0A401IUD1_9LACO</name>
<dbReference type="UniPathway" id="UPA00034">
    <property type="reaction ID" value="UER00024"/>
</dbReference>
<dbReference type="Gene3D" id="3.40.630.10">
    <property type="entry name" value="Zn peptidases"/>
    <property type="match status" value="1"/>
</dbReference>
<evidence type="ECO:0000313" key="9">
    <source>
        <dbReference type="Proteomes" id="UP000286848"/>
    </source>
</evidence>
<protein>
    <recommendedName>
        <fullName evidence="5">N-acetyldiaminopimelate deacetylase</fullName>
        <ecNumber evidence="5">3.5.1.47</ecNumber>
    </recommendedName>
</protein>
<keyword evidence="4 5" id="KW-0457">Lysine biosynthesis</keyword>
<keyword evidence="1 5" id="KW-0028">Amino-acid biosynthesis</keyword>
<feature type="active site" description="Proton acceptor" evidence="5">
    <location>
        <position position="130"/>
    </location>
</feature>
<evidence type="ECO:0000256" key="4">
    <source>
        <dbReference type="ARBA" id="ARBA00023154"/>
    </source>
</evidence>
<dbReference type="Pfam" id="PF07687">
    <property type="entry name" value="M20_dimer"/>
    <property type="match status" value="1"/>
</dbReference>
<dbReference type="GO" id="GO:0046872">
    <property type="term" value="F:metal ion binding"/>
    <property type="evidence" value="ECO:0007669"/>
    <property type="project" value="UniProtKB-KW"/>
</dbReference>
<feature type="binding site" evidence="6">
    <location>
        <position position="98"/>
    </location>
    <ligand>
        <name>Mn(2+)</name>
        <dbReference type="ChEBI" id="CHEBI:29035"/>
        <label>2</label>
    </ligand>
</feature>
<dbReference type="Proteomes" id="UP000286848">
    <property type="component" value="Unassembled WGS sequence"/>
</dbReference>
<gene>
    <name evidence="8" type="ORF">LFYK43_15670</name>
</gene>
<dbReference type="Gene3D" id="3.30.70.360">
    <property type="match status" value="1"/>
</dbReference>
<comment type="caution">
    <text evidence="8">The sequence shown here is derived from an EMBL/GenBank/DDBJ whole genome shotgun (WGS) entry which is preliminary data.</text>
</comment>
<dbReference type="InterPro" id="IPR023905">
    <property type="entry name" value="AcetylDAP_deacetylase"/>
</dbReference>
<feature type="binding site" evidence="6">
    <location>
        <position position="349"/>
    </location>
    <ligand>
        <name>Mn(2+)</name>
        <dbReference type="ChEBI" id="CHEBI:29035"/>
        <label>2</label>
    </ligand>
</feature>
<dbReference type="HAMAP" id="MF_01692">
    <property type="entry name" value="DapEL"/>
    <property type="match status" value="1"/>
</dbReference>
<evidence type="ECO:0000313" key="8">
    <source>
        <dbReference type="EMBL" id="GBG95108.1"/>
    </source>
</evidence>
<dbReference type="InterPro" id="IPR036264">
    <property type="entry name" value="Bact_exopeptidase_dim_dom"/>
</dbReference>
<dbReference type="InterPro" id="IPR002933">
    <property type="entry name" value="Peptidase_M20"/>
</dbReference>
<evidence type="ECO:0000256" key="2">
    <source>
        <dbReference type="ARBA" id="ARBA00022801"/>
    </source>
</evidence>
<feature type="binding site" evidence="6">
    <location>
        <position position="130"/>
    </location>
    <ligand>
        <name>Mn(2+)</name>
        <dbReference type="ChEBI" id="CHEBI:29035"/>
        <label>2</label>
    </ligand>
</feature>
<reference evidence="8 9" key="1">
    <citation type="journal article" date="2019" name="Int. J. Syst. Evol. Microbiol.">
        <title>Lactobacillus salitolerans sp. nov., a novel lactic acid bacterium isolated from spent mushroom substrates.</title>
        <authorList>
            <person name="Tohno M."/>
            <person name="Tanizawa Y."/>
            <person name="Kojima Y."/>
            <person name="Sakamoto M."/>
            <person name="Nakamura Y."/>
            <person name="Ohkuma M."/>
            <person name="Kobayashi H."/>
        </authorList>
    </citation>
    <scope>NUCLEOTIDE SEQUENCE [LARGE SCALE GENOMIC DNA]</scope>
    <source>
        <strain evidence="8 9">YK43</strain>
    </source>
</reference>
<organism evidence="8 9">
    <name type="scientific">Ligilactobacillus salitolerans</name>
    <dbReference type="NCBI Taxonomy" id="1808352"/>
    <lineage>
        <taxon>Bacteria</taxon>
        <taxon>Bacillati</taxon>
        <taxon>Bacillota</taxon>
        <taxon>Bacilli</taxon>
        <taxon>Lactobacillales</taxon>
        <taxon>Lactobacillaceae</taxon>
        <taxon>Ligilactobacillus</taxon>
    </lineage>
</organism>
<feature type="domain" description="Peptidase M20 dimerisation" evidence="7">
    <location>
        <begin position="176"/>
        <end position="272"/>
    </location>
</feature>
<evidence type="ECO:0000256" key="3">
    <source>
        <dbReference type="ARBA" id="ARBA00022915"/>
    </source>
</evidence>
<dbReference type="FunFam" id="3.30.70.360:FF:000001">
    <property type="entry name" value="N-acetyldiaminopimelate deacetylase"/>
    <property type="match status" value="1"/>
</dbReference>
<feature type="binding site" evidence="6">
    <location>
        <position position="96"/>
    </location>
    <ligand>
        <name>Mn(2+)</name>
        <dbReference type="ChEBI" id="CHEBI:29035"/>
        <label>2</label>
    </ligand>
</feature>
<dbReference type="RefSeq" id="WP_124977131.1">
    <property type="nucleotide sequence ID" value="NZ_BFFP01000026.1"/>
</dbReference>
<comment type="cofactor">
    <cofactor evidence="6">
        <name>Mn(2+)</name>
        <dbReference type="ChEBI" id="CHEBI:29035"/>
    </cofactor>
    <text evidence="6">The Mn(2+) ion enhances activity.</text>
</comment>
<dbReference type="SUPFAM" id="SSF53187">
    <property type="entry name" value="Zn-dependent exopeptidases"/>
    <property type="match status" value="1"/>
</dbReference>
<evidence type="ECO:0000259" key="7">
    <source>
        <dbReference type="Pfam" id="PF07687"/>
    </source>
</evidence>
<dbReference type="GO" id="GO:0019877">
    <property type="term" value="P:diaminopimelate biosynthetic process"/>
    <property type="evidence" value="ECO:0007669"/>
    <property type="project" value="UniProtKB-UniRule"/>
</dbReference>
<dbReference type="PANTHER" id="PTHR11014:SF98">
    <property type="entry name" value="N-ACETYLDIAMINOPIMELATE DEACETYLASE"/>
    <property type="match status" value="1"/>
</dbReference>
<dbReference type="InterPro" id="IPR011650">
    <property type="entry name" value="Peptidase_M20_dimer"/>
</dbReference>
<accession>A0A401IUD1</accession>
<evidence type="ECO:0000256" key="1">
    <source>
        <dbReference type="ARBA" id="ARBA00022605"/>
    </source>
</evidence>
<dbReference type="InterPro" id="IPR017439">
    <property type="entry name" value="Amidohydrolase"/>
</dbReference>
<comment type="pathway">
    <text evidence="5">Amino-acid biosynthesis; L-lysine biosynthesis via DAP pathway; LL-2,6-diaminopimelate from (S)-tetrahydrodipicolinate (acetylase route): step 3/3.</text>
</comment>
<dbReference type="Pfam" id="PF01546">
    <property type="entry name" value="Peptidase_M20"/>
    <property type="match status" value="1"/>
</dbReference>
<proteinExistence type="inferred from homology"/>
<dbReference type="CDD" id="cd05670">
    <property type="entry name" value="M20_Acy1_YkuR-like"/>
    <property type="match status" value="1"/>
</dbReference>
<evidence type="ECO:0000256" key="5">
    <source>
        <dbReference type="HAMAP-Rule" id="MF_01692"/>
    </source>
</evidence>
<dbReference type="GO" id="GO:0009089">
    <property type="term" value="P:lysine biosynthetic process via diaminopimelate"/>
    <property type="evidence" value="ECO:0007669"/>
    <property type="project" value="UniProtKB-UniRule"/>
</dbReference>
<dbReference type="EC" id="3.5.1.47" evidence="5"/>
<evidence type="ECO:0000256" key="6">
    <source>
        <dbReference type="PIRSR" id="PIRSR005962-1"/>
    </source>
</evidence>
<dbReference type="PANTHER" id="PTHR11014">
    <property type="entry name" value="PEPTIDASE M20 FAMILY MEMBER"/>
    <property type="match status" value="1"/>
</dbReference>
<comment type="similarity">
    <text evidence="5">Belongs to the peptidase M20A family. N-acetyldiaminopimelate deacetylase subfamily.</text>
</comment>
<dbReference type="PIRSF" id="PIRSF005962">
    <property type="entry name" value="Pept_M20D_amidohydro"/>
    <property type="match status" value="1"/>
</dbReference>
<dbReference type="EMBL" id="BFFP01000026">
    <property type="protein sequence ID" value="GBG95108.1"/>
    <property type="molecule type" value="Genomic_DNA"/>
</dbReference>